<gene>
    <name evidence="2" type="ORF">METZ01_LOCUS65305</name>
</gene>
<evidence type="ECO:0000256" key="1">
    <source>
        <dbReference type="SAM" id="MobiDB-lite"/>
    </source>
</evidence>
<feature type="region of interest" description="Disordered" evidence="1">
    <location>
        <begin position="1"/>
        <end position="22"/>
    </location>
</feature>
<dbReference type="AlphaFoldDB" id="A0A381TAA4"/>
<organism evidence="2">
    <name type="scientific">marine metagenome</name>
    <dbReference type="NCBI Taxonomy" id="408172"/>
    <lineage>
        <taxon>unclassified sequences</taxon>
        <taxon>metagenomes</taxon>
        <taxon>ecological metagenomes</taxon>
    </lineage>
</organism>
<sequence>MMKEFRQLSEAPKSDNIGTQYEVIEDQSKYEYDDSRRPRLTLTHLNKLKKMRKLKKLDLEKRYKFFKEIYGIPPAPPPTM</sequence>
<dbReference type="EMBL" id="UINC01004186">
    <property type="protein sequence ID" value="SVA12451.1"/>
    <property type="molecule type" value="Genomic_DNA"/>
</dbReference>
<name>A0A381TAA4_9ZZZZ</name>
<evidence type="ECO:0000313" key="2">
    <source>
        <dbReference type="EMBL" id="SVA12451.1"/>
    </source>
</evidence>
<reference evidence="2" key="1">
    <citation type="submission" date="2018-05" db="EMBL/GenBank/DDBJ databases">
        <authorList>
            <person name="Lanie J.A."/>
            <person name="Ng W.-L."/>
            <person name="Kazmierczak K.M."/>
            <person name="Andrzejewski T.M."/>
            <person name="Davidsen T.M."/>
            <person name="Wayne K.J."/>
            <person name="Tettelin H."/>
            <person name="Glass J.I."/>
            <person name="Rusch D."/>
            <person name="Podicherti R."/>
            <person name="Tsui H.-C.T."/>
            <person name="Winkler M.E."/>
        </authorList>
    </citation>
    <scope>NUCLEOTIDE SEQUENCE</scope>
</reference>
<protein>
    <submittedName>
        <fullName evidence="2">Uncharacterized protein</fullName>
    </submittedName>
</protein>
<accession>A0A381TAA4</accession>
<proteinExistence type="predicted"/>